<feature type="domain" description="FAD-binding" evidence="1">
    <location>
        <begin position="5"/>
        <end position="322"/>
    </location>
</feature>
<accession>A0A2S9YRH8</accession>
<comment type="caution">
    <text evidence="2">The sequence shown here is derived from an EMBL/GenBank/DDBJ whole genome shotgun (WGS) entry which is preliminary data.</text>
</comment>
<sequence>MRSSFDVIVVGGGPAGSCVANLLGQAGVSVVVLERERFPRFHIGESLLPTELAVLERLGVDLDALGCLRKRGAVFIDERAGRRGCFSFDEGLPGTPDHAHHVERASFDLALLQTAERAGAEIRQRHEVVGVELDDPSGVGVSVRDLDGDPDPIELRGRYLIDATGQQALLARRAKTVAPFREFGRAAVFRLYEGLAPEINAELHERGDVLILVVDDGWIWGIPLASGDLSVGIVKTKGKVEPALLDRAVADSPLLSRLTAGASPGEIRMIGNYSYRNTAPYGRRYACIGDAACFLDPVFSSGVALALASGEKLADLLEPALREGREHEPALMVPLGEHMAPAYAAFERFIHRFYHTRLVDNVLLAERDRSHGLRSGVISVLAADVWRDDNPFQNMLMRARRVT</sequence>
<keyword evidence="2" id="KW-0560">Oxidoreductase</keyword>
<reference evidence="2 3" key="1">
    <citation type="submission" date="2018-03" db="EMBL/GenBank/DDBJ databases">
        <title>Draft Genome Sequences of the Obligatory Marine Myxobacteria Enhygromyxa salina SWB007.</title>
        <authorList>
            <person name="Poehlein A."/>
            <person name="Moghaddam J.A."/>
            <person name="Harms H."/>
            <person name="Alanjari M."/>
            <person name="Koenig G.M."/>
            <person name="Daniel R."/>
            <person name="Schaeberle T.F."/>
        </authorList>
    </citation>
    <scope>NUCLEOTIDE SEQUENCE [LARGE SCALE GENOMIC DNA]</scope>
    <source>
        <strain evidence="2 3">SWB007</strain>
    </source>
</reference>
<evidence type="ECO:0000313" key="3">
    <source>
        <dbReference type="Proteomes" id="UP000238823"/>
    </source>
</evidence>
<dbReference type="InterPro" id="IPR036188">
    <property type="entry name" value="FAD/NAD-bd_sf"/>
</dbReference>
<dbReference type="PRINTS" id="PR00420">
    <property type="entry name" value="RNGMNOXGNASE"/>
</dbReference>
<dbReference type="PANTHER" id="PTHR43747">
    <property type="entry name" value="FAD-BINDING PROTEIN"/>
    <property type="match status" value="1"/>
</dbReference>
<dbReference type="EC" id="1.-.-.-" evidence="2"/>
<dbReference type="GO" id="GO:0016491">
    <property type="term" value="F:oxidoreductase activity"/>
    <property type="evidence" value="ECO:0007669"/>
    <property type="project" value="UniProtKB-KW"/>
</dbReference>
<dbReference type="PANTHER" id="PTHR43747:SF1">
    <property type="entry name" value="SLR1998 PROTEIN"/>
    <property type="match status" value="1"/>
</dbReference>
<evidence type="ECO:0000313" key="2">
    <source>
        <dbReference type="EMBL" id="PRQ07662.1"/>
    </source>
</evidence>
<dbReference type="OrthoDB" id="9799983at2"/>
<evidence type="ECO:0000259" key="1">
    <source>
        <dbReference type="Pfam" id="PF01494"/>
    </source>
</evidence>
<dbReference type="Proteomes" id="UP000238823">
    <property type="component" value="Unassembled WGS sequence"/>
</dbReference>
<dbReference type="InterPro" id="IPR050816">
    <property type="entry name" value="Flavin-dep_Halogenase_NPB"/>
</dbReference>
<dbReference type="Gene3D" id="3.50.50.60">
    <property type="entry name" value="FAD/NAD(P)-binding domain"/>
    <property type="match status" value="1"/>
</dbReference>
<dbReference type="AlphaFoldDB" id="A0A2S9YRH8"/>
<dbReference type="RefSeq" id="WP_106089670.1">
    <property type="nucleotide sequence ID" value="NZ_PVNL01000051.1"/>
</dbReference>
<protein>
    <submittedName>
        <fullName evidence="2">Putative FAD-dependent oxidoreductase LodB</fullName>
        <ecNumber evidence="2">1.-.-.-</ecNumber>
    </submittedName>
</protein>
<name>A0A2S9YRH8_9BACT</name>
<dbReference type="GO" id="GO:0071949">
    <property type="term" value="F:FAD binding"/>
    <property type="evidence" value="ECO:0007669"/>
    <property type="project" value="InterPro"/>
</dbReference>
<dbReference type="EMBL" id="PVNL01000051">
    <property type="protein sequence ID" value="PRQ07662.1"/>
    <property type="molecule type" value="Genomic_DNA"/>
</dbReference>
<organism evidence="2 3">
    <name type="scientific">Enhygromyxa salina</name>
    <dbReference type="NCBI Taxonomy" id="215803"/>
    <lineage>
        <taxon>Bacteria</taxon>
        <taxon>Pseudomonadati</taxon>
        <taxon>Myxococcota</taxon>
        <taxon>Polyangia</taxon>
        <taxon>Nannocystales</taxon>
        <taxon>Nannocystaceae</taxon>
        <taxon>Enhygromyxa</taxon>
    </lineage>
</organism>
<dbReference type="SUPFAM" id="SSF51905">
    <property type="entry name" value="FAD/NAD(P)-binding domain"/>
    <property type="match status" value="1"/>
</dbReference>
<dbReference type="Pfam" id="PF01494">
    <property type="entry name" value="FAD_binding_3"/>
    <property type="match status" value="1"/>
</dbReference>
<gene>
    <name evidence="2" type="primary">lodB</name>
    <name evidence="2" type="ORF">ENSA7_26520</name>
</gene>
<dbReference type="InterPro" id="IPR002938">
    <property type="entry name" value="FAD-bd"/>
</dbReference>
<proteinExistence type="predicted"/>